<evidence type="ECO:0000256" key="2">
    <source>
        <dbReference type="ARBA" id="ARBA00043945"/>
    </source>
</evidence>
<proteinExistence type="predicted"/>
<organism evidence="7 8">
    <name type="scientific">Eptatretus burgeri</name>
    <name type="common">Inshore hagfish</name>
    <dbReference type="NCBI Taxonomy" id="7764"/>
    <lineage>
        <taxon>Eukaryota</taxon>
        <taxon>Metazoa</taxon>
        <taxon>Chordata</taxon>
        <taxon>Craniata</taxon>
        <taxon>Vertebrata</taxon>
        <taxon>Cyclostomata</taxon>
        <taxon>Myxini</taxon>
        <taxon>Myxiniformes</taxon>
        <taxon>Myxinidae</taxon>
        <taxon>Eptatretinae</taxon>
        <taxon>Eptatretus</taxon>
    </lineage>
</organism>
<feature type="region of interest" description="Disordered" evidence="5">
    <location>
        <begin position="456"/>
        <end position="478"/>
    </location>
</feature>
<dbReference type="PANTHER" id="PTHR21538">
    <property type="entry name" value="ANILLIN/RHOTEKIN RTKN"/>
    <property type="match status" value="1"/>
</dbReference>
<dbReference type="GO" id="GO:0032059">
    <property type="term" value="C:bleb"/>
    <property type="evidence" value="ECO:0007669"/>
    <property type="project" value="UniProtKB-SubCell"/>
</dbReference>
<dbReference type="OMA" id="PKIEQQT"/>
<dbReference type="GO" id="GO:0000915">
    <property type="term" value="P:actomyosin contractile ring assembly"/>
    <property type="evidence" value="ECO:0007669"/>
    <property type="project" value="TreeGrafter"/>
</dbReference>
<feature type="region of interest" description="Disordered" evidence="5">
    <location>
        <begin position="401"/>
        <end position="427"/>
    </location>
</feature>
<comment type="function">
    <text evidence="3">Required for cytokinesis. Essential for the structural integrity of the cleavage furrow and for completion of cleavage furrow ingression. Plays a role in bleb assembly during metaphase and anaphase of mitosis. May play a significant role in podocyte cell migration.</text>
</comment>
<reference evidence="7" key="2">
    <citation type="submission" date="2025-09" db="UniProtKB">
        <authorList>
            <consortium name="Ensembl"/>
        </authorList>
    </citation>
    <scope>IDENTIFICATION</scope>
</reference>
<keyword evidence="8" id="KW-1185">Reference proteome</keyword>
<dbReference type="Proteomes" id="UP000694388">
    <property type="component" value="Unplaced"/>
</dbReference>
<dbReference type="Pfam" id="PF16018">
    <property type="entry name" value="Anillin_N"/>
    <property type="match status" value="1"/>
</dbReference>
<dbReference type="GO" id="GO:0031106">
    <property type="term" value="P:septin ring organization"/>
    <property type="evidence" value="ECO:0007669"/>
    <property type="project" value="TreeGrafter"/>
</dbReference>
<comment type="subcellular location">
    <subcellularLocation>
        <location evidence="2">Cell projection</location>
        <location evidence="2">Bleb</location>
    </subcellularLocation>
</comment>
<feature type="region of interest" description="Disordered" evidence="5">
    <location>
        <begin position="79"/>
        <end position="149"/>
    </location>
</feature>
<evidence type="ECO:0000313" key="7">
    <source>
        <dbReference type="Ensembl" id="ENSEBUP00000000915.1"/>
    </source>
</evidence>
<dbReference type="Pfam" id="PF00169">
    <property type="entry name" value="PH"/>
    <property type="match status" value="1"/>
</dbReference>
<dbReference type="SMART" id="SM00233">
    <property type="entry name" value="PH"/>
    <property type="match status" value="1"/>
</dbReference>
<dbReference type="GO" id="GO:0000281">
    <property type="term" value="P:mitotic cytokinesis"/>
    <property type="evidence" value="ECO:0007669"/>
    <property type="project" value="TreeGrafter"/>
</dbReference>
<dbReference type="Pfam" id="PF08174">
    <property type="entry name" value="Anillin"/>
    <property type="match status" value="1"/>
</dbReference>
<dbReference type="Gene3D" id="2.30.29.30">
    <property type="entry name" value="Pleckstrin-homology domain (PH domain)/Phosphotyrosine-binding domain (PTB)"/>
    <property type="match status" value="1"/>
</dbReference>
<evidence type="ECO:0000256" key="4">
    <source>
        <dbReference type="ARBA" id="ARBA00071355"/>
    </source>
</evidence>
<dbReference type="InterPro" id="IPR037840">
    <property type="entry name" value="PH_Anillin"/>
</dbReference>
<evidence type="ECO:0000256" key="1">
    <source>
        <dbReference type="ARBA" id="ARBA00023054"/>
    </source>
</evidence>
<dbReference type="InterPro" id="IPR031970">
    <property type="entry name" value="Anillin_N"/>
</dbReference>
<dbReference type="PANTHER" id="PTHR21538:SF27">
    <property type="entry name" value="ANILLIN"/>
    <property type="match status" value="1"/>
</dbReference>
<dbReference type="FunFam" id="2.30.29.30:FF:000111">
    <property type="entry name" value="anillin isoform X1"/>
    <property type="match status" value="1"/>
</dbReference>
<sequence>MNVDSRDGDEQKLELSVKSRLQRLADQRRCWDASGDLLDEVDCPSPLAAQQPPTSLPNPHIASTNTKARFASLAATISNWEDEATRDVKRQDKTQSPISSAPPKAPRSVRATSVNGKPPPAQTSSDLNERKASTSTQKGEGNSEGGACTADGSIVQSLVKKVVGEQFSALGTPPKMSKENQEHVSVPVPAPKRNPAGNVTPTCSTKSITTPSGSSVKTFRERFEERCQQRTPLSRASPVPRTPGSTPTARLNRFQHVQEETSCASLADKQRKEREKELQILRGRFQKGSSWVGEKRSARTEVPPASALPQKKPNGMEVEKSSMFSTNKLLIKEADEVLEEFPLSPSKRVRFAADIECQTKCADEPEEVGNTSASCDGIEADEEEENNSNLIDELFDGILDDQPVSEEDNRGSANGAEESEDSEMVAEDAEDLLHLSSSSLSETVEKVISIPQLMLGNCSPKTKTSSDSSSNVQPARSCLRRSGSLDSIAAPDESALPYSIHAYRSQRMSAHARIPAKLESAQRNEVKKPDPSPRHPSLKEMIQMLSNAANAQQSITQQARQALSCCTDEEHGRGSQQEAEAERLLLLSTEKHKALLEELNRLKVGQWKVNQTKEPSPSCLGCAQVSDIRLPLKAEFICSSASKPDKGSCYFVVLLRNGPENIVATPLISMQAALNTDMVPFPTTFTVQDVPSNFEIHLEVYCLFQKREAATNEKKKNKVSTITPKKLLSSITKISSSSLPSPAPGSGSNLSRHSGFNLVGSAKLTLASVGKVKFQLEQVPFLSPLEGYVYLKFQCRINTAVEEHGFLTMFDDVSGFGAWHRRWCVLSGNCISYWTYPDDEKRKDPIGRLNLANCVSERISLAEREFCARPNTLELLTARPRLRDDCETLIMHIKGQVCISRNWLSADSRFERDMWLEKLNQALLGLRTWQPQGCTSV</sequence>
<evidence type="ECO:0000313" key="8">
    <source>
        <dbReference type="Proteomes" id="UP000694388"/>
    </source>
</evidence>
<dbReference type="AlphaFoldDB" id="A0A8C4N304"/>
<feature type="region of interest" description="Disordered" evidence="5">
    <location>
        <begin position="291"/>
        <end position="317"/>
    </location>
</feature>
<keyword evidence="1" id="KW-0175">Coiled coil</keyword>
<feature type="compositionally biased region" description="Low complexity" evidence="5">
    <location>
        <begin position="459"/>
        <end position="470"/>
    </location>
</feature>
<dbReference type="CDD" id="cd01263">
    <property type="entry name" value="PH_anillin"/>
    <property type="match status" value="1"/>
</dbReference>
<evidence type="ECO:0000256" key="3">
    <source>
        <dbReference type="ARBA" id="ARBA00057106"/>
    </source>
</evidence>
<dbReference type="InterPro" id="IPR011993">
    <property type="entry name" value="PH-like_dom_sf"/>
</dbReference>
<feature type="compositionally biased region" description="Acidic residues" evidence="5">
    <location>
        <begin position="417"/>
        <end position="427"/>
    </location>
</feature>
<dbReference type="InterPro" id="IPR012966">
    <property type="entry name" value="AHD"/>
</dbReference>
<feature type="region of interest" description="Disordered" evidence="5">
    <location>
        <begin position="42"/>
        <end position="63"/>
    </location>
</feature>
<dbReference type="SUPFAM" id="SSF50729">
    <property type="entry name" value="PH domain-like"/>
    <property type="match status" value="1"/>
</dbReference>
<dbReference type="GeneTree" id="ENSGT00940000171973"/>
<feature type="compositionally biased region" description="Basic and acidic residues" evidence="5">
    <location>
        <begin position="218"/>
        <end position="228"/>
    </location>
</feature>
<dbReference type="PROSITE" id="PS50003">
    <property type="entry name" value="PH_DOMAIN"/>
    <property type="match status" value="1"/>
</dbReference>
<accession>A0A8C4N304</accession>
<evidence type="ECO:0000259" key="6">
    <source>
        <dbReference type="PROSITE" id="PS50003"/>
    </source>
</evidence>
<reference evidence="7" key="1">
    <citation type="submission" date="2025-08" db="UniProtKB">
        <authorList>
            <consortium name="Ensembl"/>
        </authorList>
    </citation>
    <scope>IDENTIFICATION</scope>
</reference>
<name>A0A8C4N304_EPTBU</name>
<feature type="region of interest" description="Disordered" evidence="5">
    <location>
        <begin position="186"/>
        <end position="249"/>
    </location>
</feature>
<dbReference type="InterPro" id="IPR051364">
    <property type="entry name" value="Cytokinesis/Rho-signaling"/>
</dbReference>
<dbReference type="InterPro" id="IPR001849">
    <property type="entry name" value="PH_domain"/>
</dbReference>
<evidence type="ECO:0000256" key="5">
    <source>
        <dbReference type="SAM" id="MobiDB-lite"/>
    </source>
</evidence>
<feature type="compositionally biased region" description="Basic and acidic residues" evidence="5">
    <location>
        <begin position="83"/>
        <end position="93"/>
    </location>
</feature>
<feature type="domain" description="PH" evidence="6">
    <location>
        <begin position="800"/>
        <end position="924"/>
    </location>
</feature>
<dbReference type="GO" id="GO:0005826">
    <property type="term" value="C:actomyosin contractile ring"/>
    <property type="evidence" value="ECO:0007669"/>
    <property type="project" value="TreeGrafter"/>
</dbReference>
<dbReference type="Ensembl" id="ENSEBUT00000001228.1">
    <property type="protein sequence ID" value="ENSEBUP00000000915.1"/>
    <property type="gene ID" value="ENSEBUG00000000919.1"/>
</dbReference>
<protein>
    <recommendedName>
        <fullName evidence="4">Anillin</fullName>
    </recommendedName>
</protein>
<feature type="compositionally biased region" description="Polar residues" evidence="5">
    <location>
        <begin position="197"/>
        <end position="217"/>
    </location>
</feature>